<name>A0A8S5LMC2_9CAUD</name>
<sequence>MFLTPLQMSEAYSIFTGIQKKAQLTEGDEGSMFYNFSQINSKYEIGIPFYHTLFGNFLTDYEEYYSSDFSKEYLNRHIIPALNCLDLLFNNRLLEDPVKISTPMSFYSILELCSKIPDLYGVAIYDTKRENVFNPLHPVTALTLLDFKDLLGLEKEIFIPIFYRLQEKVISNKNLYNLENMDIPSLNYDKIMNTVFEAVSKKSFNIASKPNPEALDLKLYEKSLDEILNRRVRYNEFFTTQNLFFMEAPSKEEELFILIPHQILTQGTYVPYYGMSIVSNFSSQNSTEGLHMTPMLSNNISFLDYLEAVETGEVDDYDNPEDETPEYNLDNNVVAKYYDTEDINVKGSVCTGNEDNRKFSAIVNTNMSNAGNAYCMYTLLPGWLSWAEYARDYALKIYKEAQWIK</sequence>
<accession>A0A8S5LMC2</accession>
<reference evidence="1" key="1">
    <citation type="journal article" date="2021" name="Proc. Natl. Acad. Sci. U.S.A.">
        <title>A Catalog of Tens of Thousands of Viruses from Human Metagenomes Reveals Hidden Associations with Chronic Diseases.</title>
        <authorList>
            <person name="Tisza M.J."/>
            <person name="Buck C.B."/>
        </authorList>
    </citation>
    <scope>NUCLEOTIDE SEQUENCE</scope>
    <source>
        <strain evidence="1">CtiuS14</strain>
    </source>
</reference>
<evidence type="ECO:0000313" key="1">
    <source>
        <dbReference type="EMBL" id="DAD71102.1"/>
    </source>
</evidence>
<organism evidence="1">
    <name type="scientific">Podoviridae sp. ctiuS14</name>
    <dbReference type="NCBI Taxonomy" id="2827620"/>
    <lineage>
        <taxon>Viruses</taxon>
        <taxon>Duplodnaviria</taxon>
        <taxon>Heunggongvirae</taxon>
        <taxon>Uroviricota</taxon>
        <taxon>Caudoviricetes</taxon>
    </lineage>
</organism>
<dbReference type="EMBL" id="BK015876">
    <property type="protein sequence ID" value="DAD71102.1"/>
    <property type="molecule type" value="Genomic_DNA"/>
</dbReference>
<proteinExistence type="predicted"/>
<protein>
    <submittedName>
        <fullName evidence="1">Uncharacterized protein</fullName>
    </submittedName>
</protein>